<evidence type="ECO:0000313" key="2">
    <source>
        <dbReference type="EMBL" id="MBB6130442.1"/>
    </source>
</evidence>
<keyword evidence="1" id="KW-0472">Membrane</keyword>
<dbReference type="Proteomes" id="UP000548326">
    <property type="component" value="Unassembled WGS sequence"/>
</dbReference>
<feature type="transmembrane region" description="Helical" evidence="1">
    <location>
        <begin position="63"/>
        <end position="85"/>
    </location>
</feature>
<keyword evidence="1" id="KW-1133">Transmembrane helix</keyword>
<organism evidence="2 3">
    <name type="scientific">Mucilaginibacter lappiensis</name>
    <dbReference type="NCBI Taxonomy" id="354630"/>
    <lineage>
        <taxon>Bacteria</taxon>
        <taxon>Pseudomonadati</taxon>
        <taxon>Bacteroidota</taxon>
        <taxon>Sphingobacteriia</taxon>
        <taxon>Sphingobacteriales</taxon>
        <taxon>Sphingobacteriaceae</taxon>
        <taxon>Mucilaginibacter</taxon>
    </lineage>
</organism>
<sequence>MQKNTTPRKSNVLLNILGIGLITGTLDGLAALLLNYKLKPAIIFKFIASAAFGKAAFKGGAEMVVAGVVFHYLIAILFTNAFYLLYPFFKKGLKNAYLIAVLYGFTAWIIMNLVVIPITQKAFPVVKLPVLITGIAVLIVCLGLPVALIADRHLKQGKFNVLLKKQSP</sequence>
<comment type="caution">
    <text evidence="2">The sequence shown here is derived from an EMBL/GenBank/DDBJ whole genome shotgun (WGS) entry which is preliminary data.</text>
</comment>
<evidence type="ECO:0000256" key="1">
    <source>
        <dbReference type="SAM" id="Phobius"/>
    </source>
</evidence>
<keyword evidence="1" id="KW-0812">Transmembrane</keyword>
<name>A0A841JJI9_9SPHI</name>
<dbReference type="RefSeq" id="WP_183589238.1">
    <property type="nucleotide sequence ID" value="NZ_JACHCA010000015.1"/>
</dbReference>
<evidence type="ECO:0008006" key="4">
    <source>
        <dbReference type="Google" id="ProtNLM"/>
    </source>
</evidence>
<feature type="transmembrane region" description="Helical" evidence="1">
    <location>
        <begin position="130"/>
        <end position="150"/>
    </location>
</feature>
<feature type="transmembrane region" description="Helical" evidence="1">
    <location>
        <begin position="12"/>
        <end position="34"/>
    </location>
</feature>
<gene>
    <name evidence="2" type="ORF">HDF22_004582</name>
</gene>
<evidence type="ECO:0000313" key="3">
    <source>
        <dbReference type="Proteomes" id="UP000548326"/>
    </source>
</evidence>
<proteinExistence type="predicted"/>
<protein>
    <recommendedName>
        <fullName evidence="4">DUF1440 domain-containing protein</fullName>
    </recommendedName>
</protein>
<reference evidence="2 3" key="1">
    <citation type="submission" date="2020-08" db="EMBL/GenBank/DDBJ databases">
        <title>Genomic Encyclopedia of Type Strains, Phase IV (KMG-V): Genome sequencing to study the core and pangenomes of soil and plant-associated prokaryotes.</title>
        <authorList>
            <person name="Whitman W."/>
        </authorList>
    </citation>
    <scope>NUCLEOTIDE SEQUENCE [LARGE SCALE GENOMIC DNA]</scope>
    <source>
        <strain evidence="2 3">MP601</strain>
    </source>
</reference>
<accession>A0A841JJI9</accession>
<dbReference type="AlphaFoldDB" id="A0A841JJI9"/>
<feature type="transmembrane region" description="Helical" evidence="1">
    <location>
        <begin position="97"/>
        <end position="118"/>
    </location>
</feature>
<dbReference type="EMBL" id="JACHCA010000015">
    <property type="protein sequence ID" value="MBB6130442.1"/>
    <property type="molecule type" value="Genomic_DNA"/>
</dbReference>